<protein>
    <submittedName>
        <fullName evidence="1">Uncharacterized protein</fullName>
    </submittedName>
</protein>
<dbReference type="EMBL" id="BK014764">
    <property type="protein sequence ID" value="DAD74757.1"/>
    <property type="molecule type" value="Genomic_DNA"/>
</dbReference>
<organism evidence="1">
    <name type="scientific">CrAss-like virus sp. ctRQZ5</name>
    <dbReference type="NCBI Taxonomy" id="2826824"/>
    <lineage>
        <taxon>Viruses</taxon>
        <taxon>Duplodnaviria</taxon>
        <taxon>Heunggongvirae</taxon>
        <taxon>Uroviricota</taxon>
        <taxon>Caudoviricetes</taxon>
        <taxon>Crassvirales</taxon>
    </lineage>
</organism>
<sequence length="58" mass="6429">MYTEFCLDENVLPPYIELPSRLTLNTGIALVESNGWSSGYLLVGTLLNPENTFYNSGT</sequence>
<accession>A0A8S5LXJ3</accession>
<name>A0A8S5LXJ3_9CAUD</name>
<proteinExistence type="predicted"/>
<evidence type="ECO:0000313" key="1">
    <source>
        <dbReference type="EMBL" id="DAD74757.1"/>
    </source>
</evidence>
<reference evidence="1" key="1">
    <citation type="journal article" date="2021" name="Proc. Natl. Acad. Sci. U.S.A.">
        <title>A Catalog of Tens of Thousands of Viruses from Human Metagenomes Reveals Hidden Associations with Chronic Diseases.</title>
        <authorList>
            <person name="Tisza M.J."/>
            <person name="Buck C.B."/>
        </authorList>
    </citation>
    <scope>NUCLEOTIDE SEQUENCE</scope>
    <source>
        <strain evidence="1">CtRQZ5</strain>
    </source>
</reference>